<dbReference type="Proteomes" id="UP000265520">
    <property type="component" value="Unassembled WGS sequence"/>
</dbReference>
<name>A0A392V0I7_9FABA</name>
<feature type="non-terminal residue" evidence="1">
    <location>
        <position position="59"/>
    </location>
</feature>
<reference evidence="1 2" key="1">
    <citation type="journal article" date="2018" name="Front. Plant Sci.">
        <title>Red Clover (Trifolium pratense) and Zigzag Clover (T. medium) - A Picture of Genomic Similarities and Differences.</title>
        <authorList>
            <person name="Dluhosova J."/>
            <person name="Istvanek J."/>
            <person name="Nedelnik J."/>
            <person name="Repkova J."/>
        </authorList>
    </citation>
    <scope>NUCLEOTIDE SEQUENCE [LARGE SCALE GENOMIC DNA]</scope>
    <source>
        <strain evidence="2">cv. 10/8</strain>
        <tissue evidence="1">Leaf</tissue>
    </source>
</reference>
<dbReference type="EMBL" id="LXQA011023773">
    <property type="protein sequence ID" value="MCI81637.1"/>
    <property type="molecule type" value="Genomic_DNA"/>
</dbReference>
<dbReference type="AlphaFoldDB" id="A0A392V0I7"/>
<protein>
    <submittedName>
        <fullName evidence="1">Gag-pol polyprotein</fullName>
    </submittedName>
</protein>
<accession>A0A392V0I7</accession>
<proteinExistence type="predicted"/>
<evidence type="ECO:0000313" key="2">
    <source>
        <dbReference type="Proteomes" id="UP000265520"/>
    </source>
</evidence>
<sequence>MVYGTDAMIPVAIDPPSWQWETAALEENTEALQENLDLIAELREKTHFREFATKQRAAR</sequence>
<organism evidence="1 2">
    <name type="scientific">Trifolium medium</name>
    <dbReference type="NCBI Taxonomy" id="97028"/>
    <lineage>
        <taxon>Eukaryota</taxon>
        <taxon>Viridiplantae</taxon>
        <taxon>Streptophyta</taxon>
        <taxon>Embryophyta</taxon>
        <taxon>Tracheophyta</taxon>
        <taxon>Spermatophyta</taxon>
        <taxon>Magnoliopsida</taxon>
        <taxon>eudicotyledons</taxon>
        <taxon>Gunneridae</taxon>
        <taxon>Pentapetalae</taxon>
        <taxon>rosids</taxon>
        <taxon>fabids</taxon>
        <taxon>Fabales</taxon>
        <taxon>Fabaceae</taxon>
        <taxon>Papilionoideae</taxon>
        <taxon>50 kb inversion clade</taxon>
        <taxon>NPAAA clade</taxon>
        <taxon>Hologalegina</taxon>
        <taxon>IRL clade</taxon>
        <taxon>Trifolieae</taxon>
        <taxon>Trifolium</taxon>
    </lineage>
</organism>
<evidence type="ECO:0000313" key="1">
    <source>
        <dbReference type="EMBL" id="MCI81637.1"/>
    </source>
</evidence>
<comment type="caution">
    <text evidence="1">The sequence shown here is derived from an EMBL/GenBank/DDBJ whole genome shotgun (WGS) entry which is preliminary data.</text>
</comment>
<keyword evidence="2" id="KW-1185">Reference proteome</keyword>